<dbReference type="OrthoDB" id="1846398at2"/>
<evidence type="ECO:0000313" key="2">
    <source>
        <dbReference type="Proteomes" id="UP000002730"/>
    </source>
</evidence>
<dbReference type="KEGG" id="ccb:Clocel_3538"/>
<dbReference type="AlphaFoldDB" id="D9SWD2"/>
<dbReference type="STRING" id="573061.Clocel_3538"/>
<organism evidence="1 2">
    <name type="scientific">Clostridium cellulovorans (strain ATCC 35296 / DSM 3052 / OCM 3 / 743B)</name>
    <dbReference type="NCBI Taxonomy" id="573061"/>
    <lineage>
        <taxon>Bacteria</taxon>
        <taxon>Bacillati</taxon>
        <taxon>Bacillota</taxon>
        <taxon>Clostridia</taxon>
        <taxon>Eubacteriales</taxon>
        <taxon>Clostridiaceae</taxon>
        <taxon>Clostridium</taxon>
    </lineage>
</organism>
<dbReference type="HOGENOM" id="CLU_122298_2_0_9"/>
<proteinExistence type="predicted"/>
<dbReference type="eggNOG" id="ENOG5033HZQ">
    <property type="taxonomic scope" value="Bacteria"/>
</dbReference>
<dbReference type="InterPro" id="IPR021080">
    <property type="entry name" value="Minor_capsid_protein"/>
</dbReference>
<sequence length="119" mass="13575">MGINIKIDTEPTQKILLKRYLNNNGQAQIKLTKECAKWMNNYVPFLHGRLKDMSVELQADKVIYNALYAKKQYYTNQGNGKQGTAHGGLRGKQWDKRMWSQRGDGIIKTIAEFVGGKAK</sequence>
<evidence type="ECO:0000313" key="1">
    <source>
        <dbReference type="EMBL" id="ADL53214.1"/>
    </source>
</evidence>
<dbReference type="RefSeq" id="WP_013291874.1">
    <property type="nucleotide sequence ID" value="NC_014393.1"/>
</dbReference>
<name>D9SWD2_CLOC7</name>
<dbReference type="EMBL" id="CP002160">
    <property type="protein sequence ID" value="ADL53214.1"/>
    <property type="molecule type" value="Genomic_DNA"/>
</dbReference>
<dbReference type="Pfam" id="PF11114">
    <property type="entry name" value="Minor_capsid_2"/>
    <property type="match status" value="1"/>
</dbReference>
<gene>
    <name evidence="1" type="ordered locus">Clocel_3538</name>
</gene>
<dbReference type="Proteomes" id="UP000002730">
    <property type="component" value="Chromosome"/>
</dbReference>
<keyword evidence="2" id="KW-1185">Reference proteome</keyword>
<protein>
    <submittedName>
        <fullName evidence="1">Minor capsid</fullName>
    </submittedName>
</protein>
<accession>D9SWD2</accession>
<reference evidence="1 2" key="1">
    <citation type="submission" date="2010-08" db="EMBL/GenBank/DDBJ databases">
        <title>Complete sequence of Clostridium cellulovorans 743B.</title>
        <authorList>
            <consortium name="US DOE Joint Genome Institute"/>
            <person name="Lucas S."/>
            <person name="Copeland A."/>
            <person name="Lapidus A."/>
            <person name="Cheng J.-F."/>
            <person name="Bruce D."/>
            <person name="Goodwin L."/>
            <person name="Pitluck S."/>
            <person name="Chertkov O."/>
            <person name="Detter J.C."/>
            <person name="Han C."/>
            <person name="Tapia R."/>
            <person name="Land M."/>
            <person name="Hauser L."/>
            <person name="Chang Y.-J."/>
            <person name="Jeffries C."/>
            <person name="Kyrpides N."/>
            <person name="Ivanova N."/>
            <person name="Mikhailova N."/>
            <person name="Hemme C.L."/>
            <person name="Woyke T."/>
        </authorList>
    </citation>
    <scope>NUCLEOTIDE SEQUENCE [LARGE SCALE GENOMIC DNA]</scope>
    <source>
        <strain evidence="2">ATCC 35296 / DSM 3052 / OCM 3 / 743B</strain>
    </source>
</reference>